<evidence type="ECO:0000256" key="2">
    <source>
        <dbReference type="ARBA" id="ARBA00023163"/>
    </source>
</evidence>
<dbReference type="InterPro" id="IPR018060">
    <property type="entry name" value="HTH_AraC"/>
</dbReference>
<dbReference type="GO" id="GO:0043565">
    <property type="term" value="F:sequence-specific DNA binding"/>
    <property type="evidence" value="ECO:0007669"/>
    <property type="project" value="InterPro"/>
</dbReference>
<dbReference type="Pfam" id="PF12833">
    <property type="entry name" value="HTH_18"/>
    <property type="match status" value="1"/>
</dbReference>
<name>A0A133PLM8_9FIRM</name>
<dbReference type="InterPro" id="IPR053142">
    <property type="entry name" value="PchR_regulatory_protein"/>
</dbReference>
<protein>
    <submittedName>
        <fullName evidence="4">Transcriptional regulator, AraC family</fullName>
    </submittedName>
</protein>
<sequence>MENFESLINAYVSSELKDENYFHPLGRYYIANTKLYNGYYWYYESSDFIIDIHNLFIKEDFVEDALESMQNYVALISNFVISGNGEWFNHYQSIEPFSMFVMDPRDKKNRYLIHKNSRLFLVGVKFKKSFLEKYYPPYSYSNNIDDLKDIFFQSKNSIVNPISRIVKDILTCKLENIEAKLFFEEKVKEWFHITVETSEDLKNFKPLSTEDEKLIENVERYISDHYSSNIPQSLLEKIACMSGTKLKESFKKKTNLSITEFTQRKRMNIAEQLLLNTDLEIRYISKTVGYTSPSRFSKLYKRYKGVYPIEVKQMINLNK</sequence>
<feature type="domain" description="HTH araC/xylS-type" evidence="3">
    <location>
        <begin position="216"/>
        <end position="314"/>
    </location>
</feature>
<dbReference type="AlphaFoldDB" id="A0A133PLM8"/>
<evidence type="ECO:0000259" key="3">
    <source>
        <dbReference type="PROSITE" id="PS01124"/>
    </source>
</evidence>
<dbReference type="SMART" id="SM00342">
    <property type="entry name" value="HTH_ARAC"/>
    <property type="match status" value="1"/>
</dbReference>
<dbReference type="RefSeq" id="WP_002839666.1">
    <property type="nucleotide sequence ID" value="NZ_KQ957101.1"/>
</dbReference>
<dbReference type="Gene3D" id="1.10.10.60">
    <property type="entry name" value="Homeodomain-like"/>
    <property type="match status" value="2"/>
</dbReference>
<comment type="caution">
    <text evidence="4">The sequence shown here is derived from an EMBL/GenBank/DDBJ whole genome shotgun (WGS) entry which is preliminary data.</text>
</comment>
<dbReference type="PROSITE" id="PS01124">
    <property type="entry name" value="HTH_ARAC_FAMILY_2"/>
    <property type="match status" value="1"/>
</dbReference>
<dbReference type="Proteomes" id="UP000070174">
    <property type="component" value="Unassembled WGS sequence"/>
</dbReference>
<dbReference type="PATRIC" id="fig|54005.3.peg.1075"/>
<dbReference type="PANTHER" id="PTHR47893:SF1">
    <property type="entry name" value="REGULATORY PROTEIN PCHR"/>
    <property type="match status" value="1"/>
</dbReference>
<gene>
    <name evidence="4" type="ORF">HMPREF3229_01093</name>
</gene>
<dbReference type="SUPFAM" id="SSF46689">
    <property type="entry name" value="Homeodomain-like"/>
    <property type="match status" value="1"/>
</dbReference>
<evidence type="ECO:0000313" key="4">
    <source>
        <dbReference type="EMBL" id="KXA29469.1"/>
    </source>
</evidence>
<dbReference type="GO" id="GO:0003700">
    <property type="term" value="F:DNA-binding transcription factor activity"/>
    <property type="evidence" value="ECO:0007669"/>
    <property type="project" value="InterPro"/>
</dbReference>
<reference evidence="4 5" key="1">
    <citation type="submission" date="2016-01" db="EMBL/GenBank/DDBJ databases">
        <authorList>
            <person name="Oliw E.H."/>
        </authorList>
    </citation>
    <scope>NUCLEOTIDE SEQUENCE [LARGE SCALE GENOMIC DNA]</scope>
    <source>
        <strain evidence="4 5">CMW7756A</strain>
    </source>
</reference>
<accession>A0A133PLM8</accession>
<dbReference type="InterPro" id="IPR009057">
    <property type="entry name" value="Homeodomain-like_sf"/>
</dbReference>
<evidence type="ECO:0000256" key="1">
    <source>
        <dbReference type="ARBA" id="ARBA00023015"/>
    </source>
</evidence>
<keyword evidence="2" id="KW-0804">Transcription</keyword>
<dbReference type="EMBL" id="LRQE01000034">
    <property type="protein sequence ID" value="KXA29469.1"/>
    <property type="molecule type" value="Genomic_DNA"/>
</dbReference>
<evidence type="ECO:0000313" key="5">
    <source>
        <dbReference type="Proteomes" id="UP000070174"/>
    </source>
</evidence>
<keyword evidence="1" id="KW-0805">Transcription regulation</keyword>
<dbReference type="PANTHER" id="PTHR47893">
    <property type="entry name" value="REGULATORY PROTEIN PCHR"/>
    <property type="match status" value="1"/>
</dbReference>
<organism evidence="4">
    <name type="scientific">Peptoniphilus harei</name>
    <dbReference type="NCBI Taxonomy" id="54005"/>
    <lineage>
        <taxon>Bacteria</taxon>
        <taxon>Bacillati</taxon>
        <taxon>Bacillota</taxon>
        <taxon>Tissierellia</taxon>
        <taxon>Tissierellales</taxon>
        <taxon>Peptoniphilaceae</taxon>
        <taxon>Peptoniphilus</taxon>
    </lineage>
</organism>
<proteinExistence type="predicted"/>